<feature type="binding site" description="axial binding residue" evidence="8">
    <location>
        <position position="447"/>
    </location>
    <ligand>
        <name>heme</name>
        <dbReference type="ChEBI" id="CHEBI:30413"/>
    </ligand>
    <ligandPart>
        <name>Fe</name>
        <dbReference type="ChEBI" id="CHEBI:18248"/>
    </ligandPart>
</feature>
<evidence type="ECO:0000256" key="9">
    <source>
        <dbReference type="RuleBase" id="RU000461"/>
    </source>
</evidence>
<gene>
    <name evidence="10" type="ORF">QN277_018182</name>
</gene>
<dbReference type="GO" id="GO:0005506">
    <property type="term" value="F:iron ion binding"/>
    <property type="evidence" value="ECO:0007669"/>
    <property type="project" value="InterPro"/>
</dbReference>
<evidence type="ECO:0008006" key="12">
    <source>
        <dbReference type="Google" id="ProtNLM"/>
    </source>
</evidence>
<evidence type="ECO:0000256" key="2">
    <source>
        <dbReference type="ARBA" id="ARBA00010617"/>
    </source>
</evidence>
<evidence type="ECO:0000313" key="11">
    <source>
        <dbReference type="Proteomes" id="UP001293593"/>
    </source>
</evidence>
<dbReference type="Pfam" id="PF00067">
    <property type="entry name" value="p450"/>
    <property type="match status" value="1"/>
</dbReference>
<proteinExistence type="inferred from homology"/>
<dbReference type="InterPro" id="IPR017972">
    <property type="entry name" value="Cyt_P450_CS"/>
</dbReference>
<dbReference type="InterPro" id="IPR036396">
    <property type="entry name" value="Cyt_P450_sf"/>
</dbReference>
<dbReference type="GO" id="GO:0020037">
    <property type="term" value="F:heme binding"/>
    <property type="evidence" value="ECO:0007669"/>
    <property type="project" value="InterPro"/>
</dbReference>
<evidence type="ECO:0000256" key="7">
    <source>
        <dbReference type="ARBA" id="ARBA00023033"/>
    </source>
</evidence>
<name>A0AAE1JVW4_9FABA</name>
<dbReference type="PRINTS" id="PR00463">
    <property type="entry name" value="EP450I"/>
</dbReference>
<dbReference type="PANTHER" id="PTHR47944:SF4">
    <property type="entry name" value="OS09G0441700 PROTEIN"/>
    <property type="match status" value="1"/>
</dbReference>
<evidence type="ECO:0000256" key="8">
    <source>
        <dbReference type="PIRSR" id="PIRSR602401-1"/>
    </source>
</evidence>
<keyword evidence="7 9" id="KW-0503">Monooxygenase</keyword>
<dbReference type="InterPro" id="IPR001128">
    <property type="entry name" value="Cyt_P450"/>
</dbReference>
<sequence>MAIQAADVWFSTFAVLLTIFLLRCLHRRRPNLPPGPRAWPVIGNLFLIGPSHHKSLDVLSQKYGPIMHLWLGSNSVVVGSSVKMAEAFLKTHDGSLASRPRTAAGKFTSFDHSNIFWAPYSPYWRQVRKLCYTELFSPKILESYECIRKEEIRIMANQLYSSSGKTIFLKDYLNVFNLNIISRMVLGKTYVKKTENAVITPDEFKWMLDEFLLLNSGFLNIGDFIPWLELLDLQGYVKRMKLVSKKFERFLEHILNKHNDRRKGIKNYVARDMVDLLLQAADDPSLEVKLQRHHVKAITQDLLIGGTQSSSITVEWAMSELLKKPQVLKEAQQELDNVVGRNRWVEEQDMVNLPYIKAIVKETMRLHPVLPTLVPREAREHCKIAGYDIPKGTRVILNVWAIGRDPTVWAWPNEFKPERFIDGPAKEIDVKGYDFELLPFGAGRRMCPGYLLGLKVIQSSLANLVHGFRWRLHGNMKEHDLNMEEAYGLSIAKKVPLEARVEPRLPLHLYSLD</sequence>
<dbReference type="SUPFAM" id="SSF48264">
    <property type="entry name" value="Cytochrome P450"/>
    <property type="match status" value="1"/>
</dbReference>
<evidence type="ECO:0000313" key="10">
    <source>
        <dbReference type="EMBL" id="KAK4275039.1"/>
    </source>
</evidence>
<dbReference type="FunFam" id="1.10.630.10:FF:000038">
    <property type="entry name" value="Cytochrome P450 84A1"/>
    <property type="match status" value="1"/>
</dbReference>
<dbReference type="AlphaFoldDB" id="A0AAE1JVW4"/>
<dbReference type="PRINTS" id="PR00385">
    <property type="entry name" value="P450"/>
</dbReference>
<evidence type="ECO:0000256" key="4">
    <source>
        <dbReference type="ARBA" id="ARBA00022723"/>
    </source>
</evidence>
<dbReference type="Proteomes" id="UP001293593">
    <property type="component" value="Unassembled WGS sequence"/>
</dbReference>
<dbReference type="GO" id="GO:0016705">
    <property type="term" value="F:oxidoreductase activity, acting on paired donors, with incorporation or reduction of molecular oxygen"/>
    <property type="evidence" value="ECO:0007669"/>
    <property type="project" value="InterPro"/>
</dbReference>
<evidence type="ECO:0000256" key="3">
    <source>
        <dbReference type="ARBA" id="ARBA00022617"/>
    </source>
</evidence>
<reference evidence="10" key="1">
    <citation type="submission" date="2023-10" db="EMBL/GenBank/DDBJ databases">
        <title>Chromosome-level genome of the transformable northern wattle, Acacia crassicarpa.</title>
        <authorList>
            <person name="Massaro I."/>
            <person name="Sinha N.R."/>
            <person name="Poethig S."/>
            <person name="Leichty A.R."/>
        </authorList>
    </citation>
    <scope>NUCLEOTIDE SEQUENCE</scope>
    <source>
        <strain evidence="10">Acra3RX</strain>
        <tissue evidence="10">Leaf</tissue>
    </source>
</reference>
<keyword evidence="5 9" id="KW-0560">Oxidoreductase</keyword>
<dbReference type="EMBL" id="JAWXYG010000004">
    <property type="protein sequence ID" value="KAK4275039.1"/>
    <property type="molecule type" value="Genomic_DNA"/>
</dbReference>
<dbReference type="PROSITE" id="PS00086">
    <property type="entry name" value="CYTOCHROME_P450"/>
    <property type="match status" value="1"/>
</dbReference>
<dbReference type="PANTHER" id="PTHR47944">
    <property type="entry name" value="CYTOCHROME P450 98A9"/>
    <property type="match status" value="1"/>
</dbReference>
<keyword evidence="6 8" id="KW-0408">Iron</keyword>
<dbReference type="CDD" id="cd20618">
    <property type="entry name" value="CYP71_clan"/>
    <property type="match status" value="1"/>
</dbReference>
<organism evidence="10 11">
    <name type="scientific">Acacia crassicarpa</name>
    <name type="common">northern wattle</name>
    <dbReference type="NCBI Taxonomy" id="499986"/>
    <lineage>
        <taxon>Eukaryota</taxon>
        <taxon>Viridiplantae</taxon>
        <taxon>Streptophyta</taxon>
        <taxon>Embryophyta</taxon>
        <taxon>Tracheophyta</taxon>
        <taxon>Spermatophyta</taxon>
        <taxon>Magnoliopsida</taxon>
        <taxon>eudicotyledons</taxon>
        <taxon>Gunneridae</taxon>
        <taxon>Pentapetalae</taxon>
        <taxon>rosids</taxon>
        <taxon>fabids</taxon>
        <taxon>Fabales</taxon>
        <taxon>Fabaceae</taxon>
        <taxon>Caesalpinioideae</taxon>
        <taxon>mimosoid clade</taxon>
        <taxon>Acacieae</taxon>
        <taxon>Acacia</taxon>
    </lineage>
</organism>
<keyword evidence="4 8" id="KW-0479">Metal-binding</keyword>
<evidence type="ECO:0000256" key="6">
    <source>
        <dbReference type="ARBA" id="ARBA00023004"/>
    </source>
</evidence>
<comment type="caution">
    <text evidence="10">The sequence shown here is derived from an EMBL/GenBank/DDBJ whole genome shotgun (WGS) entry which is preliminary data.</text>
</comment>
<keyword evidence="3 8" id="KW-0349">Heme</keyword>
<comment type="similarity">
    <text evidence="2 9">Belongs to the cytochrome P450 family.</text>
</comment>
<evidence type="ECO:0000256" key="5">
    <source>
        <dbReference type="ARBA" id="ARBA00023002"/>
    </source>
</evidence>
<dbReference type="Gene3D" id="1.10.630.10">
    <property type="entry name" value="Cytochrome P450"/>
    <property type="match status" value="1"/>
</dbReference>
<keyword evidence="11" id="KW-1185">Reference proteome</keyword>
<protein>
    <recommendedName>
        <fullName evidence="12">Cytochrome P450</fullName>
    </recommendedName>
</protein>
<dbReference type="GO" id="GO:0044550">
    <property type="term" value="P:secondary metabolite biosynthetic process"/>
    <property type="evidence" value="ECO:0007669"/>
    <property type="project" value="UniProtKB-ARBA"/>
</dbReference>
<dbReference type="GO" id="GO:0004497">
    <property type="term" value="F:monooxygenase activity"/>
    <property type="evidence" value="ECO:0007669"/>
    <property type="project" value="UniProtKB-KW"/>
</dbReference>
<comment type="cofactor">
    <cofactor evidence="1 8">
        <name>heme</name>
        <dbReference type="ChEBI" id="CHEBI:30413"/>
    </cofactor>
</comment>
<evidence type="ECO:0000256" key="1">
    <source>
        <dbReference type="ARBA" id="ARBA00001971"/>
    </source>
</evidence>
<dbReference type="InterPro" id="IPR002401">
    <property type="entry name" value="Cyt_P450_E_grp-I"/>
</dbReference>
<accession>A0AAE1JVW4</accession>